<proteinExistence type="predicted"/>
<dbReference type="CDD" id="cd00009">
    <property type="entry name" value="AAA"/>
    <property type="match status" value="1"/>
</dbReference>
<dbReference type="KEGG" id="rsi:Runsl_0636"/>
<dbReference type="SMART" id="SM00382">
    <property type="entry name" value="AAA"/>
    <property type="match status" value="1"/>
</dbReference>
<organism evidence="2 3">
    <name type="scientific">Runella slithyformis (strain ATCC 29530 / DSM 19594 / LMG 11500 / NCIMB 11436 / LSU 4)</name>
    <dbReference type="NCBI Taxonomy" id="761193"/>
    <lineage>
        <taxon>Bacteria</taxon>
        <taxon>Pseudomonadati</taxon>
        <taxon>Bacteroidota</taxon>
        <taxon>Cytophagia</taxon>
        <taxon>Cytophagales</taxon>
        <taxon>Spirosomataceae</taxon>
        <taxon>Runella</taxon>
    </lineage>
</organism>
<evidence type="ECO:0000313" key="3">
    <source>
        <dbReference type="Proteomes" id="UP000000493"/>
    </source>
</evidence>
<dbReference type="AlphaFoldDB" id="A0A7U4E4A1"/>
<dbReference type="RefSeq" id="WP_013926403.1">
    <property type="nucleotide sequence ID" value="NC_015703.1"/>
</dbReference>
<evidence type="ECO:0000259" key="1">
    <source>
        <dbReference type="SMART" id="SM00382"/>
    </source>
</evidence>
<dbReference type="PANTHER" id="PTHR43566">
    <property type="entry name" value="CONSERVED PROTEIN"/>
    <property type="match status" value="1"/>
</dbReference>
<reference evidence="2 3" key="2">
    <citation type="journal article" date="2012" name="Stand. Genomic Sci.">
        <title>Complete genome sequence of the aquatic bacterium Runella slithyformis type strain (LSU 4(T)).</title>
        <authorList>
            <person name="Copeland A."/>
            <person name="Zhang X."/>
            <person name="Misra M."/>
            <person name="Lapidus A."/>
            <person name="Nolan M."/>
            <person name="Lucas S."/>
            <person name="Deshpande S."/>
            <person name="Cheng J.F."/>
            <person name="Tapia R."/>
            <person name="Goodwin L.A."/>
            <person name="Pitluck S."/>
            <person name="Liolios K."/>
            <person name="Pagani I."/>
            <person name="Ivanova N."/>
            <person name="Mikhailova N."/>
            <person name="Pati A."/>
            <person name="Chen A."/>
            <person name="Palaniappan K."/>
            <person name="Land M."/>
            <person name="Hauser L."/>
            <person name="Pan C."/>
            <person name="Jeffries C.D."/>
            <person name="Detter J.C."/>
            <person name="Brambilla E.M."/>
            <person name="Rohde M."/>
            <person name="Djao O.D."/>
            <person name="Goker M."/>
            <person name="Sikorski J."/>
            <person name="Tindall B.J."/>
            <person name="Woyke T."/>
            <person name="Bristow J."/>
            <person name="Eisen J.A."/>
            <person name="Markowitz V."/>
            <person name="Hugenholtz P."/>
            <person name="Kyrpides N.C."/>
            <person name="Klenk H.P."/>
            <person name="Mavromatis K."/>
        </authorList>
    </citation>
    <scope>NUCLEOTIDE SEQUENCE [LARGE SCALE GENOMIC DNA]</scope>
    <source>
        <strain evidence="3">ATCC 29530 / DSM 19594 / LMG 11500 / NCIMB 11436 / LSU 4</strain>
    </source>
</reference>
<dbReference type="Gene3D" id="3.40.50.300">
    <property type="entry name" value="P-loop containing nucleotide triphosphate hydrolases"/>
    <property type="match status" value="1"/>
</dbReference>
<feature type="domain" description="AAA+ ATPase" evidence="1">
    <location>
        <begin position="17"/>
        <end position="139"/>
    </location>
</feature>
<dbReference type="InterPro" id="IPR041682">
    <property type="entry name" value="AAA_14"/>
</dbReference>
<dbReference type="Proteomes" id="UP000000493">
    <property type="component" value="Chromosome"/>
</dbReference>
<dbReference type="SUPFAM" id="SSF52540">
    <property type="entry name" value="P-loop containing nucleoside triphosphate hydrolases"/>
    <property type="match status" value="1"/>
</dbReference>
<dbReference type="InterPro" id="IPR003593">
    <property type="entry name" value="AAA+_ATPase"/>
</dbReference>
<gene>
    <name evidence="2" type="ordered locus">Runsl_0636</name>
</gene>
<dbReference type="EMBL" id="CP002859">
    <property type="protein sequence ID" value="AEI47079.1"/>
    <property type="molecule type" value="Genomic_DNA"/>
</dbReference>
<sequence length="375" mass="43736">MIQRFLLEELLEKLNHSSKIILIYGARQVGKTTLVKQLLSQVPYKSLSINADEEKYNDVFSSRDLTKMRMLTDGYELLFIDEAQRIPDIGINLKILHDALPELKIIATGSSSFELANRTQEPLTGRTWTFSLFPISFSELRQQQNLFELNHGLETFLRFGAYPDVFSLPNQVDKVQFLTQLTRSYLYKDILELSTIRHPDKIKKLLQLLAFQAGSEVSLNELGNTLQMSKDTVASYIDLLEKAFVVFRLSGFSRNLRKEVVKMDKIYFYDLGVRNALVNNFNTLDFRTDVGQLWENFLVVERLKNNAYQRRFVNSYFWRTYTGAELDYIEEADDQLAGFEFKFSDKTAKPPQSWLEAYPNSDFKCINRANYWEFI</sequence>
<dbReference type="InterPro" id="IPR025420">
    <property type="entry name" value="DUF4143"/>
</dbReference>
<keyword evidence="3" id="KW-1185">Reference proteome</keyword>
<name>A0A7U4E4A1_RUNSL</name>
<reference evidence="3" key="1">
    <citation type="submission" date="2011-06" db="EMBL/GenBank/DDBJ databases">
        <title>The complete genome of chromosome of Runella slithyformis DSM 19594.</title>
        <authorList>
            <consortium name="US DOE Joint Genome Institute (JGI-PGF)"/>
            <person name="Lucas S."/>
            <person name="Han J."/>
            <person name="Lapidus A."/>
            <person name="Bruce D."/>
            <person name="Goodwin L."/>
            <person name="Pitluck S."/>
            <person name="Peters L."/>
            <person name="Kyrpides N."/>
            <person name="Mavromatis K."/>
            <person name="Ivanova N."/>
            <person name="Ovchinnikova G."/>
            <person name="Zhang X."/>
            <person name="Misra M."/>
            <person name="Detter J.C."/>
            <person name="Tapia R."/>
            <person name="Han C."/>
            <person name="Land M."/>
            <person name="Hauser L."/>
            <person name="Markowitz V."/>
            <person name="Cheng J.-F."/>
            <person name="Hugenholtz P."/>
            <person name="Woyke T."/>
            <person name="Wu D."/>
            <person name="Tindall B."/>
            <person name="Faehrich R."/>
            <person name="Brambilla E."/>
            <person name="Klenk H.-P."/>
            <person name="Eisen J.A."/>
        </authorList>
    </citation>
    <scope>NUCLEOTIDE SEQUENCE [LARGE SCALE GENOMIC DNA]</scope>
    <source>
        <strain evidence="3">ATCC 29530 / DSM 19594 / LMG 11500 / NCIMB 11436 / LSU 4</strain>
    </source>
</reference>
<dbReference type="Pfam" id="PF13173">
    <property type="entry name" value="AAA_14"/>
    <property type="match status" value="1"/>
</dbReference>
<dbReference type="PANTHER" id="PTHR43566:SF1">
    <property type="entry name" value="AAA+ ATPASE DOMAIN-CONTAINING PROTEIN"/>
    <property type="match status" value="1"/>
</dbReference>
<dbReference type="InterPro" id="IPR027417">
    <property type="entry name" value="P-loop_NTPase"/>
</dbReference>
<protein>
    <submittedName>
        <fullName evidence="2">AAA ATPase</fullName>
    </submittedName>
</protein>
<accession>A0A7U4E4A1</accession>
<evidence type="ECO:0000313" key="2">
    <source>
        <dbReference type="EMBL" id="AEI47079.1"/>
    </source>
</evidence>
<dbReference type="Pfam" id="PF13635">
    <property type="entry name" value="DUF4143"/>
    <property type="match status" value="1"/>
</dbReference>